<accession>A0A4Y2QC92</accession>
<dbReference type="EMBL" id="BGPR01013703">
    <property type="protein sequence ID" value="GBN61825.1"/>
    <property type="molecule type" value="Genomic_DNA"/>
</dbReference>
<dbReference type="Gene3D" id="3.60.10.10">
    <property type="entry name" value="Endonuclease/exonuclease/phosphatase"/>
    <property type="match status" value="1"/>
</dbReference>
<dbReference type="InterPro" id="IPR005135">
    <property type="entry name" value="Endo/exonuclease/phosphatase"/>
</dbReference>
<evidence type="ECO:0000313" key="3">
    <source>
        <dbReference type="Proteomes" id="UP000499080"/>
    </source>
</evidence>
<evidence type="ECO:0000313" key="2">
    <source>
        <dbReference type="EMBL" id="GBN61825.1"/>
    </source>
</evidence>
<proteinExistence type="predicted"/>
<feature type="domain" description="Endonuclease/exonuclease/phosphatase" evidence="1">
    <location>
        <begin position="95"/>
        <end position="175"/>
    </location>
</feature>
<dbReference type="InterPro" id="IPR036691">
    <property type="entry name" value="Endo/exonu/phosph_ase_sf"/>
</dbReference>
<sequence>MSNASINTLQINLALTKAATDQLQKSLGDFKSDILIQELTPMQKKFGNPKSWNIFSSKSKNAAITIVNRKLQPVIAESKQNLVAVKLQTGKQSTTFISAYNSPYANIEETLKEIQEMITSLKVEPIFIGTDFNGRHTLWGYRDNDARGENVLDFLLANDLYVINRPETPPTFQRHLQGLARFNHLAHKA</sequence>
<name>A0A4Y2QC92_ARAVE</name>
<protein>
    <recommendedName>
        <fullName evidence="1">Endonuclease/exonuclease/phosphatase domain-containing protein</fullName>
    </recommendedName>
</protein>
<dbReference type="AlphaFoldDB" id="A0A4Y2QC92"/>
<evidence type="ECO:0000259" key="1">
    <source>
        <dbReference type="Pfam" id="PF14529"/>
    </source>
</evidence>
<dbReference type="Pfam" id="PF14529">
    <property type="entry name" value="Exo_endo_phos_2"/>
    <property type="match status" value="1"/>
</dbReference>
<dbReference type="PANTHER" id="PTHR33273:SF4">
    <property type="entry name" value="ENDONUCLEASE_EXONUCLEASE_PHOSPHATASE DOMAIN-CONTAINING PROTEIN"/>
    <property type="match status" value="1"/>
</dbReference>
<dbReference type="GO" id="GO:0003824">
    <property type="term" value="F:catalytic activity"/>
    <property type="evidence" value="ECO:0007669"/>
    <property type="project" value="InterPro"/>
</dbReference>
<gene>
    <name evidence="2" type="ORF">AVEN_137517_1</name>
</gene>
<comment type="caution">
    <text evidence="2">The sequence shown here is derived from an EMBL/GenBank/DDBJ whole genome shotgun (WGS) entry which is preliminary data.</text>
</comment>
<organism evidence="2 3">
    <name type="scientific">Araneus ventricosus</name>
    <name type="common">Orbweaver spider</name>
    <name type="synonym">Epeira ventricosa</name>
    <dbReference type="NCBI Taxonomy" id="182803"/>
    <lineage>
        <taxon>Eukaryota</taxon>
        <taxon>Metazoa</taxon>
        <taxon>Ecdysozoa</taxon>
        <taxon>Arthropoda</taxon>
        <taxon>Chelicerata</taxon>
        <taxon>Arachnida</taxon>
        <taxon>Araneae</taxon>
        <taxon>Araneomorphae</taxon>
        <taxon>Entelegynae</taxon>
        <taxon>Araneoidea</taxon>
        <taxon>Araneidae</taxon>
        <taxon>Araneus</taxon>
    </lineage>
</organism>
<dbReference type="PANTHER" id="PTHR33273">
    <property type="entry name" value="DOMAIN-CONTAINING PROTEIN, PUTATIVE-RELATED"/>
    <property type="match status" value="1"/>
</dbReference>
<dbReference type="SUPFAM" id="SSF56219">
    <property type="entry name" value="DNase I-like"/>
    <property type="match status" value="1"/>
</dbReference>
<dbReference type="OrthoDB" id="6437148at2759"/>
<dbReference type="Proteomes" id="UP000499080">
    <property type="component" value="Unassembled WGS sequence"/>
</dbReference>
<reference evidence="2 3" key="1">
    <citation type="journal article" date="2019" name="Sci. Rep.">
        <title>Orb-weaving spider Araneus ventricosus genome elucidates the spidroin gene catalogue.</title>
        <authorList>
            <person name="Kono N."/>
            <person name="Nakamura H."/>
            <person name="Ohtoshi R."/>
            <person name="Moran D.A.P."/>
            <person name="Shinohara A."/>
            <person name="Yoshida Y."/>
            <person name="Fujiwara M."/>
            <person name="Mori M."/>
            <person name="Tomita M."/>
            <person name="Arakawa K."/>
        </authorList>
    </citation>
    <scope>NUCLEOTIDE SEQUENCE [LARGE SCALE GENOMIC DNA]</scope>
</reference>
<keyword evidence="3" id="KW-1185">Reference proteome</keyword>